<dbReference type="EMBL" id="BMAT01010395">
    <property type="protein sequence ID" value="GFS26134.1"/>
    <property type="molecule type" value="Genomic_DNA"/>
</dbReference>
<comment type="caution">
    <text evidence="1">The sequence shown here is derived from an EMBL/GenBank/DDBJ whole genome shotgun (WGS) entry which is preliminary data.</text>
</comment>
<organism evidence="1 2">
    <name type="scientific">Elysia marginata</name>
    <dbReference type="NCBI Taxonomy" id="1093978"/>
    <lineage>
        <taxon>Eukaryota</taxon>
        <taxon>Metazoa</taxon>
        <taxon>Spiralia</taxon>
        <taxon>Lophotrochozoa</taxon>
        <taxon>Mollusca</taxon>
        <taxon>Gastropoda</taxon>
        <taxon>Heterobranchia</taxon>
        <taxon>Euthyneura</taxon>
        <taxon>Panpulmonata</taxon>
        <taxon>Sacoglossa</taxon>
        <taxon>Placobranchoidea</taxon>
        <taxon>Plakobranchidae</taxon>
        <taxon>Elysia</taxon>
    </lineage>
</organism>
<dbReference type="AlphaFoldDB" id="A0AAV4JTW2"/>
<protein>
    <submittedName>
        <fullName evidence="1">Uncharacterized protein</fullName>
    </submittedName>
</protein>
<name>A0AAV4JTW2_9GAST</name>
<evidence type="ECO:0000313" key="2">
    <source>
        <dbReference type="Proteomes" id="UP000762676"/>
    </source>
</evidence>
<evidence type="ECO:0000313" key="1">
    <source>
        <dbReference type="EMBL" id="GFS26134.1"/>
    </source>
</evidence>
<dbReference type="Proteomes" id="UP000762676">
    <property type="component" value="Unassembled WGS sequence"/>
</dbReference>
<reference evidence="1 2" key="1">
    <citation type="journal article" date="2021" name="Elife">
        <title>Chloroplast acquisition without the gene transfer in kleptoplastic sea slugs, Plakobranchus ocellatus.</title>
        <authorList>
            <person name="Maeda T."/>
            <person name="Takahashi S."/>
            <person name="Yoshida T."/>
            <person name="Shimamura S."/>
            <person name="Takaki Y."/>
            <person name="Nagai Y."/>
            <person name="Toyoda A."/>
            <person name="Suzuki Y."/>
            <person name="Arimoto A."/>
            <person name="Ishii H."/>
            <person name="Satoh N."/>
            <person name="Nishiyama T."/>
            <person name="Hasebe M."/>
            <person name="Maruyama T."/>
            <person name="Minagawa J."/>
            <person name="Obokata J."/>
            <person name="Shigenobu S."/>
        </authorList>
    </citation>
    <scope>NUCLEOTIDE SEQUENCE [LARGE SCALE GENOMIC DNA]</scope>
</reference>
<proteinExistence type="predicted"/>
<sequence>MRKNISFWNNNHKRQEEYKELCDKLTPKDVSEKGETVESEAIRSVRLLFHDYMCNGNYNVISREYIDYGVDGDLIWNEGYKEMLEHLAKFVPDAKDQVDAIESFIINERASVPYYNYPQDDINLYNEMTETVMDWILSKNGSYTTLK</sequence>
<accession>A0AAV4JTW2</accession>
<gene>
    <name evidence="1" type="ORF">ElyMa_005203900</name>
</gene>
<keyword evidence="2" id="KW-1185">Reference proteome</keyword>